<dbReference type="Proteomes" id="UP001239111">
    <property type="component" value="Chromosome 1"/>
</dbReference>
<proteinExistence type="predicted"/>
<organism evidence="1 2">
    <name type="scientific">Eretmocerus hayati</name>
    <dbReference type="NCBI Taxonomy" id="131215"/>
    <lineage>
        <taxon>Eukaryota</taxon>
        <taxon>Metazoa</taxon>
        <taxon>Ecdysozoa</taxon>
        <taxon>Arthropoda</taxon>
        <taxon>Hexapoda</taxon>
        <taxon>Insecta</taxon>
        <taxon>Pterygota</taxon>
        <taxon>Neoptera</taxon>
        <taxon>Endopterygota</taxon>
        <taxon>Hymenoptera</taxon>
        <taxon>Apocrita</taxon>
        <taxon>Proctotrupomorpha</taxon>
        <taxon>Chalcidoidea</taxon>
        <taxon>Aphelinidae</taxon>
        <taxon>Aphelininae</taxon>
        <taxon>Eretmocerus</taxon>
    </lineage>
</organism>
<comment type="caution">
    <text evidence="1">The sequence shown here is derived from an EMBL/GenBank/DDBJ whole genome shotgun (WGS) entry which is preliminary data.</text>
</comment>
<name>A0ACC2PLH3_9HYME</name>
<keyword evidence="2" id="KW-1185">Reference proteome</keyword>
<evidence type="ECO:0000313" key="2">
    <source>
        <dbReference type="Proteomes" id="UP001239111"/>
    </source>
</evidence>
<protein>
    <submittedName>
        <fullName evidence="1">Uncharacterized protein</fullName>
    </submittedName>
</protein>
<reference evidence="1" key="1">
    <citation type="submission" date="2023-04" db="EMBL/GenBank/DDBJ databases">
        <title>A chromosome-level genome assembly of the parasitoid wasp Eretmocerus hayati.</title>
        <authorList>
            <person name="Zhong Y."/>
            <person name="Liu S."/>
            <person name="Liu Y."/>
        </authorList>
    </citation>
    <scope>NUCLEOTIDE SEQUENCE</scope>
    <source>
        <strain evidence="1">ZJU_SS_LIU_2023</strain>
    </source>
</reference>
<gene>
    <name evidence="1" type="ORF">QAD02_019688</name>
</gene>
<dbReference type="EMBL" id="CM056741">
    <property type="protein sequence ID" value="KAJ8683896.1"/>
    <property type="molecule type" value="Genomic_DNA"/>
</dbReference>
<sequence length="583" mass="66047">MAVRAVLAKPPSKQVEVLLSESSNVNSGNEVIPVAEITMPQTILQQKSKKLPEERITQGDDGNTEYANVCGFFVHVKSLLRNNEIRRQLKPFIEEEIVDATEFKPSLPNNFQPLRRLKNGSINQPRIQQNLFAVNTFGDNKAINGKPEKRVKLKSILRKSHTILGHDLDFSTGDDSDVTEASKSTSLVNDDDIIIDKIYVNHKPKRLKRSSKLLVTPLVRDDPINSRQKEVITKFVDESFGARNELQSPNEVEKENKDGTSLTISASADPKKNCCIPAQPDMLHLNGQTPNTDTSTRNDEVILVDDECTQSDQSPKGEGKKCKLVGNEITIFRKKKHRKKPMKKSTITNITESANPGMIPGIQKEISKRDDRMEVDHHENVLVVEDHAIDDSSARTEIPSCSSASCTGTDEGASDTFRKGLNIIIKEETILPDDYGNTADFEITGINHDFAMLEHLRDAEDENNDRIELIPVFKEEEPWYDDHFDSGGEESSFDHHPPNPNFDHNGRNDALKPKRRIVRRGYRRRRKNVIINRRRKNVVTNQRHDPSFGFSVYMRQMPNSENSYLITDQLSHKILDSGPYDLQ</sequence>
<accession>A0ACC2PLH3</accession>
<evidence type="ECO:0000313" key="1">
    <source>
        <dbReference type="EMBL" id="KAJ8683896.1"/>
    </source>
</evidence>